<dbReference type="EMBL" id="JABEZW010168622">
    <property type="protein sequence ID" value="MBA0784552.1"/>
    <property type="molecule type" value="Genomic_DNA"/>
</dbReference>
<evidence type="ECO:0000313" key="2">
    <source>
        <dbReference type="Proteomes" id="UP000593568"/>
    </source>
</evidence>
<reference evidence="1 2" key="1">
    <citation type="journal article" date="2019" name="Genome Biol. Evol.">
        <title>Insights into the evolution of the New World diploid cottons (Gossypium, subgenus Houzingenia) based on genome sequencing.</title>
        <authorList>
            <person name="Grover C.E."/>
            <person name="Arick M.A. 2nd"/>
            <person name="Thrash A."/>
            <person name="Conover J.L."/>
            <person name="Sanders W.S."/>
            <person name="Peterson D.G."/>
            <person name="Frelichowski J.E."/>
            <person name="Scheffler J.A."/>
            <person name="Scheffler B.E."/>
            <person name="Wendel J.F."/>
        </authorList>
    </citation>
    <scope>NUCLEOTIDE SEQUENCE [LARGE SCALE GENOMIC DNA]</scope>
    <source>
        <strain evidence="1">8</strain>
        <tissue evidence="1">Leaf</tissue>
    </source>
</reference>
<evidence type="ECO:0000313" key="1">
    <source>
        <dbReference type="EMBL" id="MBA0784552.1"/>
    </source>
</evidence>
<feature type="non-terminal residue" evidence="1">
    <location>
        <position position="113"/>
    </location>
</feature>
<proteinExistence type="predicted"/>
<dbReference type="Proteomes" id="UP000593568">
    <property type="component" value="Unassembled WGS sequence"/>
</dbReference>
<keyword evidence="2" id="KW-1185">Reference proteome</keyword>
<dbReference type="InterPro" id="IPR004158">
    <property type="entry name" value="DUF247_pln"/>
</dbReference>
<name>A0A7J9FGW5_9ROSI</name>
<protein>
    <submittedName>
        <fullName evidence="1">Uncharacterized protein</fullName>
    </submittedName>
</protein>
<comment type="caution">
    <text evidence="1">The sequence shown here is derived from an EMBL/GenBank/DDBJ whole genome shotgun (WGS) entry which is preliminary data.</text>
</comment>
<dbReference type="PANTHER" id="PTHR31170">
    <property type="entry name" value="BNAC04G53230D PROTEIN"/>
    <property type="match status" value="1"/>
</dbReference>
<organism evidence="1 2">
    <name type="scientific">Gossypium trilobum</name>
    <dbReference type="NCBI Taxonomy" id="34281"/>
    <lineage>
        <taxon>Eukaryota</taxon>
        <taxon>Viridiplantae</taxon>
        <taxon>Streptophyta</taxon>
        <taxon>Embryophyta</taxon>
        <taxon>Tracheophyta</taxon>
        <taxon>Spermatophyta</taxon>
        <taxon>Magnoliopsida</taxon>
        <taxon>eudicotyledons</taxon>
        <taxon>Gunneridae</taxon>
        <taxon>Pentapetalae</taxon>
        <taxon>rosids</taxon>
        <taxon>malvids</taxon>
        <taxon>Malvales</taxon>
        <taxon>Malvaceae</taxon>
        <taxon>Malvoideae</taxon>
        <taxon>Gossypium</taxon>
    </lineage>
</organism>
<accession>A0A7J9FGW5</accession>
<gene>
    <name evidence="1" type="ORF">Gotri_027046</name>
</gene>
<dbReference type="AlphaFoldDB" id="A0A7J9FGW5"/>
<dbReference type="PANTHER" id="PTHR31170:SF17">
    <property type="match status" value="1"/>
</dbReference>
<dbReference type="Pfam" id="PF03140">
    <property type="entry name" value="DUF247"/>
    <property type="match status" value="1"/>
</dbReference>
<sequence length="113" mass="13682">MDKLINTGKDVELLRKSGIFDNWLRDDEEVTKIFNKLGYFVYYDIGARMNKHCKIKWNIWKTKLKIILTLPGRPYHFLLRLSCSCLLYYKLYFRFLRIITRGNKTIEAKVYHI</sequence>